<dbReference type="VEuPathDB" id="FungiDB:H310_14804"/>
<feature type="region of interest" description="Disordered" evidence="1">
    <location>
        <begin position="414"/>
        <end position="439"/>
    </location>
</feature>
<evidence type="ECO:0008006" key="4">
    <source>
        <dbReference type="Google" id="ProtNLM"/>
    </source>
</evidence>
<dbReference type="InterPro" id="IPR001969">
    <property type="entry name" value="Aspartic_peptidase_AS"/>
</dbReference>
<dbReference type="Proteomes" id="UP000285060">
    <property type="component" value="Unassembled WGS sequence"/>
</dbReference>
<dbReference type="Gene3D" id="2.40.70.10">
    <property type="entry name" value="Acid Proteases"/>
    <property type="match status" value="1"/>
</dbReference>
<evidence type="ECO:0000256" key="1">
    <source>
        <dbReference type="SAM" id="MobiDB-lite"/>
    </source>
</evidence>
<sequence length="762" mass="83185">MRASESSALPIDPGEVTFDGMRRKGLQVKNTPRPEAQVKTEESKEVREGIRDDLVVPDTLKTSGNGGYTEAPAAPTMSPRDKTASGRNVRALPLPSYSPARRALDYKEPSLTGTGGVALVVDGTKQPTPDEVVAFMKEGRTSGGHDALSANEGRTPGGHGVQGEDGDEEPSGGHDALSHDDDEREPGGMDALDAKEETPRGLNVVGGRKTTLGPVGPWGSDRETRQNRDGEVPDDNNSANEGEGATRFLSTVVPAKEMTNPAVSVVSTAMDPASPAVFSMEQIEAIQTGDWEGIPDSKHVDVEERLYPLSAADIERQVKELRALRWDVTHQEIVDLITATLQRPLTKSDESMLENPVNIDDPERWRQWFRDALKTCEEARTASRDFSTGCDSVVASTGWARLYRSAIGSEELRGMGPTARRVTESNDTDKRLPSKHWRRQREPTSARRVYFNAFYRDETLLTTPRRVKNSTDRSQKPSAACITGLVKASTAVTSPYMDWPFRDVPDDDVREDCARRVMTTTGEPSEPLVAGQIAEDSAVPLVKAVIQHRQLLVEVYALVDTGASVSVINPDIWRLLGSPPLVQPKYGLISASNTKMPTKGLTKFVISVGTCRAHFSLWVMDGAVSPCILGYKMLRKLGALVNCTRACLQFGNGALVPFVYQDRMAEDTCSVVHLHQADRSTNTTESVPDCVEPVWEVPASTPDDDSRHVAGVSSLLVHHPVWLRGCSRMVIQCKVQETPGAQLIVLAEPCFTTFPLVMARSL</sequence>
<evidence type="ECO:0000313" key="2">
    <source>
        <dbReference type="EMBL" id="RHY22038.1"/>
    </source>
</evidence>
<dbReference type="Pfam" id="PF13975">
    <property type="entry name" value="gag-asp_proteas"/>
    <property type="match status" value="1"/>
</dbReference>
<comment type="caution">
    <text evidence="2">The sequence shown here is derived from an EMBL/GenBank/DDBJ whole genome shotgun (WGS) entry which is preliminary data.</text>
</comment>
<feature type="compositionally biased region" description="Basic and acidic residues" evidence="1">
    <location>
        <begin position="421"/>
        <end position="432"/>
    </location>
</feature>
<dbReference type="InterPro" id="IPR021109">
    <property type="entry name" value="Peptidase_aspartic_dom_sf"/>
</dbReference>
<protein>
    <recommendedName>
        <fullName evidence="4">Peptidase A2 domain-containing protein</fullName>
    </recommendedName>
</protein>
<dbReference type="GO" id="GO:0006508">
    <property type="term" value="P:proteolysis"/>
    <property type="evidence" value="ECO:0007669"/>
    <property type="project" value="InterPro"/>
</dbReference>
<organism evidence="2 3">
    <name type="scientific">Aphanomyces invadans</name>
    <dbReference type="NCBI Taxonomy" id="157072"/>
    <lineage>
        <taxon>Eukaryota</taxon>
        <taxon>Sar</taxon>
        <taxon>Stramenopiles</taxon>
        <taxon>Oomycota</taxon>
        <taxon>Saprolegniomycetes</taxon>
        <taxon>Saprolegniales</taxon>
        <taxon>Verrucalvaceae</taxon>
        <taxon>Aphanomyces</taxon>
    </lineage>
</organism>
<reference evidence="2 3" key="1">
    <citation type="submission" date="2018-08" db="EMBL/GenBank/DDBJ databases">
        <title>Aphanomyces genome sequencing and annotation.</title>
        <authorList>
            <person name="Minardi D."/>
            <person name="Oidtmann B."/>
            <person name="Van Der Giezen M."/>
            <person name="Studholme D.J."/>
        </authorList>
    </citation>
    <scope>NUCLEOTIDE SEQUENCE [LARGE SCALE GENOMIC DNA]</scope>
    <source>
        <strain evidence="2 3">NJM0002</strain>
    </source>
</reference>
<accession>A0A3R6WF40</accession>
<keyword evidence="3" id="KW-1185">Reference proteome</keyword>
<name>A0A3R6WF40_9STRA</name>
<dbReference type="GO" id="GO:0004190">
    <property type="term" value="F:aspartic-type endopeptidase activity"/>
    <property type="evidence" value="ECO:0007669"/>
    <property type="project" value="InterPro"/>
</dbReference>
<dbReference type="AlphaFoldDB" id="A0A3R6WF40"/>
<dbReference type="CDD" id="cd00303">
    <property type="entry name" value="retropepsin_like"/>
    <property type="match status" value="1"/>
</dbReference>
<proteinExistence type="predicted"/>
<feature type="compositionally biased region" description="Basic and acidic residues" evidence="1">
    <location>
        <begin position="176"/>
        <end position="199"/>
    </location>
</feature>
<gene>
    <name evidence="2" type="ORF">DYB32_009640</name>
</gene>
<dbReference type="SUPFAM" id="SSF50630">
    <property type="entry name" value="Acid proteases"/>
    <property type="match status" value="1"/>
</dbReference>
<evidence type="ECO:0000313" key="3">
    <source>
        <dbReference type="Proteomes" id="UP000285060"/>
    </source>
</evidence>
<dbReference type="VEuPathDB" id="FungiDB:H310_14805"/>
<feature type="compositionally biased region" description="Basic and acidic residues" evidence="1">
    <location>
        <begin position="36"/>
        <end position="54"/>
    </location>
</feature>
<feature type="region of interest" description="Disordered" evidence="1">
    <location>
        <begin position="1"/>
        <end position="243"/>
    </location>
</feature>
<feature type="compositionally biased region" description="Basic and acidic residues" evidence="1">
    <location>
        <begin position="220"/>
        <end position="231"/>
    </location>
</feature>
<dbReference type="EMBL" id="QUSY01002203">
    <property type="protein sequence ID" value="RHY22038.1"/>
    <property type="molecule type" value="Genomic_DNA"/>
</dbReference>
<dbReference type="PROSITE" id="PS00141">
    <property type="entry name" value="ASP_PROTEASE"/>
    <property type="match status" value="1"/>
</dbReference>